<name>A0A0W8F339_9ZZZZ</name>
<protein>
    <submittedName>
        <fullName evidence="1">Uncharacterized protein</fullName>
    </submittedName>
</protein>
<organism evidence="1">
    <name type="scientific">hydrocarbon metagenome</name>
    <dbReference type="NCBI Taxonomy" id="938273"/>
    <lineage>
        <taxon>unclassified sequences</taxon>
        <taxon>metagenomes</taxon>
        <taxon>ecological metagenomes</taxon>
    </lineage>
</organism>
<dbReference type="EMBL" id="LNQE01001568">
    <property type="protein sequence ID" value="KUG15296.1"/>
    <property type="molecule type" value="Genomic_DNA"/>
</dbReference>
<evidence type="ECO:0000313" key="1">
    <source>
        <dbReference type="EMBL" id="KUG15296.1"/>
    </source>
</evidence>
<reference evidence="1" key="1">
    <citation type="journal article" date="2015" name="Proc. Natl. Acad. Sci. U.S.A.">
        <title>Networks of energetic and metabolic interactions define dynamics in microbial communities.</title>
        <authorList>
            <person name="Embree M."/>
            <person name="Liu J.K."/>
            <person name="Al-Bassam M.M."/>
            <person name="Zengler K."/>
        </authorList>
    </citation>
    <scope>NUCLEOTIDE SEQUENCE</scope>
</reference>
<proteinExistence type="predicted"/>
<dbReference type="AlphaFoldDB" id="A0A0W8F339"/>
<sequence length="69" mass="7428">MKGDQVLSKAGSFEKTTAGTAGVLLPMMGLANPAILSTPAFPVSWVPVRRDHDRAPEFMYRGDPLEPVT</sequence>
<gene>
    <name evidence="1" type="ORF">ASZ90_015049</name>
</gene>
<accession>A0A0W8F339</accession>
<comment type="caution">
    <text evidence="1">The sequence shown here is derived from an EMBL/GenBank/DDBJ whole genome shotgun (WGS) entry which is preliminary data.</text>
</comment>